<keyword evidence="1" id="KW-1133">Transmembrane helix</keyword>
<feature type="transmembrane region" description="Helical" evidence="1">
    <location>
        <begin position="154"/>
        <end position="175"/>
    </location>
</feature>
<evidence type="ECO:0000313" key="3">
    <source>
        <dbReference type="Proteomes" id="UP000112015"/>
    </source>
</evidence>
<protein>
    <submittedName>
        <fullName evidence="2">Membrane protein US16</fullName>
    </submittedName>
</protein>
<feature type="transmembrane region" description="Helical" evidence="1">
    <location>
        <begin position="249"/>
        <end position="267"/>
    </location>
</feature>
<reference evidence="2 3" key="1">
    <citation type="journal article" date="2015" name="J. Virol.">
        <title>High-throughput analysis of human cytomegalovirus genome diversity highlights the widespread occurrence of gene-disrupting mutations and pervasive recombination.</title>
        <authorList>
            <person name="Sijmons S."/>
            <person name="Thys K."/>
            <person name="Mbong Ngwese M."/>
            <person name="Van Damme E."/>
            <person name="Dvorak J."/>
            <person name="Van Loock M."/>
            <person name="Li G."/>
            <person name="Tachezy R."/>
            <person name="Busson L."/>
            <person name="Aerssens J."/>
            <person name="Van Ranst M."/>
            <person name="Maes P."/>
        </authorList>
    </citation>
    <scope>NUCLEOTIDE SEQUENCE [LARGE SCALE GENOMIC DNA]</scope>
    <source>
        <strain evidence="2">BE/10/2011</strain>
    </source>
</reference>
<feature type="transmembrane region" description="Helical" evidence="1">
    <location>
        <begin position="44"/>
        <end position="66"/>
    </location>
</feature>
<name>A0A0G2T862_HCMV</name>
<feature type="transmembrane region" description="Helical" evidence="1">
    <location>
        <begin position="86"/>
        <end position="107"/>
    </location>
</feature>
<dbReference type="EMBL" id="KP745639">
    <property type="protein sequence ID" value="AKI08703.1"/>
    <property type="molecule type" value="Genomic_DNA"/>
</dbReference>
<dbReference type="Proteomes" id="UP000112015">
    <property type="component" value="Segment"/>
</dbReference>
<feature type="transmembrane region" description="Helical" evidence="1">
    <location>
        <begin position="128"/>
        <end position="148"/>
    </location>
</feature>
<accession>A0A0G2T862</accession>
<evidence type="ECO:0000256" key="1">
    <source>
        <dbReference type="SAM" id="Phobius"/>
    </source>
</evidence>
<feature type="transmembrane region" description="Helical" evidence="1">
    <location>
        <begin position="187"/>
        <end position="204"/>
    </location>
</feature>
<evidence type="ECO:0000313" key="2">
    <source>
        <dbReference type="EMBL" id="AKI08703.1"/>
    </source>
</evidence>
<gene>
    <name evidence="2" type="primary">US16</name>
</gene>
<organism evidence="2 3">
    <name type="scientific">Human cytomegalovirus</name>
    <name type="common">HHV-5</name>
    <name type="synonym">Human herpesvirus 5</name>
    <dbReference type="NCBI Taxonomy" id="10359"/>
    <lineage>
        <taxon>Viruses</taxon>
        <taxon>Duplodnaviria</taxon>
        <taxon>Heunggongvirae</taxon>
        <taxon>Peploviricota</taxon>
        <taxon>Herviviricetes</taxon>
        <taxon>Herpesvirales</taxon>
        <taxon>Orthoherpesviridae</taxon>
        <taxon>Betaherpesvirinae</taxon>
        <taxon>Cytomegalovirus</taxon>
        <taxon>Cytomegalovirus humanbeta5</taxon>
    </lineage>
</organism>
<organismHost>
    <name type="scientific">Homo sapiens</name>
    <name type="common">Human</name>
    <dbReference type="NCBI Taxonomy" id="9606"/>
</organismHost>
<proteinExistence type="predicted"/>
<sequence>MGLRFPTATQRQIVFRRLFDSGNNDDYDEAAVVAVLGWVHRFEVVVRIAGLLLFQISAAVAVLGSFSLVFPTATLKSRPGFPCHVVWAPEVLLLVPVASALFVYFRYERPVLAQRNRHPRCRRPFRQLVLLLAGLLAHIPALGVTCACQEPREVLTSFVLTLVITLLCAEVVFICRDNCTLSDQFTLINGVWVVVFLVNVLIVFTRPWTWPLRLLLGFYSTVGLIFAGHFSQQVLFVRHVLMPRDVAHTSLQLFITFISLFFLILRIRNCQDLLSDLRLLELPSSDAMTLTPNDLSHASSLTPLSTLSP</sequence>
<keyword evidence="1" id="KW-0472">Membrane</keyword>
<keyword evidence="1" id="KW-0812">Transmembrane</keyword>